<feature type="domain" description="Peptidase M13 N-terminal" evidence="3">
    <location>
        <begin position="97"/>
        <end position="483"/>
    </location>
</feature>
<keyword evidence="5" id="KW-1185">Reference proteome</keyword>
<evidence type="ECO:0000313" key="5">
    <source>
        <dbReference type="Proteomes" id="UP001608902"/>
    </source>
</evidence>
<feature type="signal peptide" evidence="2">
    <location>
        <begin position="1"/>
        <end position="21"/>
    </location>
</feature>
<dbReference type="Proteomes" id="UP001608902">
    <property type="component" value="Unassembled WGS sequence"/>
</dbReference>
<evidence type="ECO:0000259" key="3">
    <source>
        <dbReference type="Pfam" id="PF05649"/>
    </source>
</evidence>
<dbReference type="CDD" id="cd08662">
    <property type="entry name" value="M13"/>
    <property type="match status" value="1"/>
</dbReference>
<dbReference type="PANTHER" id="PTHR11733">
    <property type="entry name" value="ZINC METALLOPROTEASE FAMILY M13 NEPRILYSIN-RELATED"/>
    <property type="match status" value="1"/>
</dbReference>
<evidence type="ECO:0000313" key="4">
    <source>
        <dbReference type="EMBL" id="MFH4977157.1"/>
    </source>
</evidence>
<proteinExistence type="inferred from homology"/>
<reference evidence="4 5" key="1">
    <citation type="submission" date="2024-08" db="EMBL/GenBank/DDBJ databases">
        <title>Gnathostoma spinigerum genome.</title>
        <authorList>
            <person name="Gonzalez-Bertolin B."/>
            <person name="Monzon S."/>
            <person name="Zaballos A."/>
            <person name="Jimenez P."/>
            <person name="Dekumyoy P."/>
            <person name="Varona S."/>
            <person name="Cuesta I."/>
            <person name="Sumanam S."/>
            <person name="Adisakwattana P."/>
            <person name="Gasser R.B."/>
            <person name="Hernandez-Gonzalez A."/>
            <person name="Young N.D."/>
            <person name="Perteguer M.J."/>
        </authorList>
    </citation>
    <scope>NUCLEOTIDE SEQUENCE [LARGE SCALE GENOMIC DNA]</scope>
    <source>
        <strain evidence="4">AL3</strain>
        <tissue evidence="4">Liver</tissue>
    </source>
</reference>
<evidence type="ECO:0000256" key="1">
    <source>
        <dbReference type="ARBA" id="ARBA00007357"/>
    </source>
</evidence>
<name>A0ABD6ED12_9BILA</name>
<dbReference type="PROSITE" id="PS51885">
    <property type="entry name" value="NEPRILYSIN"/>
    <property type="match status" value="1"/>
</dbReference>
<dbReference type="InterPro" id="IPR000718">
    <property type="entry name" value="Peptidase_M13"/>
</dbReference>
<gene>
    <name evidence="4" type="ORF">AB6A40_003866</name>
</gene>
<feature type="chain" id="PRO_5044841845" description="Peptidase M13 N-terminal domain-containing protein" evidence="2">
    <location>
        <begin position="22"/>
        <end position="508"/>
    </location>
</feature>
<dbReference type="SUPFAM" id="SSF55486">
    <property type="entry name" value="Metalloproteases ('zincins'), catalytic domain"/>
    <property type="match status" value="1"/>
</dbReference>
<protein>
    <recommendedName>
        <fullName evidence="3">Peptidase M13 N-terminal domain-containing protein</fullName>
    </recommendedName>
</protein>
<sequence>MFARMFLFILSFLATSQYVVANVPRKPDITITFGNLTLSLGAVDTKGNSLSLKDVQLHADTLSMIGDSLSQKQRINNVYEYVEYPELVNSINESVNPCEDFYEFVCQGWQNKQTIEPYENVISQFRLARDEVFLRLKKILSEQREKDRVDDLFYIVYEKCMDKNAQNSLRSKPLLNMLRKLQDVHPEYLTDWLIEVSPVTVFVTFSVETDQMNSTRNTLELNMVKAEMLHDYFIDEKYRDRVEAFKDYLWQIMQLLIDDDPNQEFFSKNAEAVNRSIDSFVDVETQMSLILNESDPHADDHEAFYNLYGFDELQAVMPAINLTKLFIAIAPKELLDKIDLKNLTVVVPEPDSLKSLDSLIQAMSASNLRNYLRWKLILAYVPFLDERFEDVQLKFDTVMYGIVNKEPRWMQCVRVSINFLTDIANALYVKEYVPPNSLADLRILMDNVRYSFENLLKENEWMDNETKGRALLKVKELVAFIAYDEKSITKEALEKKYTLVSSISYSSE</sequence>
<dbReference type="EMBL" id="JBGFUD010002098">
    <property type="protein sequence ID" value="MFH4977157.1"/>
    <property type="molecule type" value="Genomic_DNA"/>
</dbReference>
<dbReference type="AlphaFoldDB" id="A0ABD6ED12"/>
<evidence type="ECO:0000256" key="2">
    <source>
        <dbReference type="SAM" id="SignalP"/>
    </source>
</evidence>
<dbReference type="PANTHER" id="PTHR11733:SF167">
    <property type="entry name" value="FI17812P1-RELATED"/>
    <property type="match status" value="1"/>
</dbReference>
<dbReference type="Pfam" id="PF05649">
    <property type="entry name" value="Peptidase_M13_N"/>
    <property type="match status" value="1"/>
</dbReference>
<comment type="caution">
    <text evidence="4">The sequence shown here is derived from an EMBL/GenBank/DDBJ whole genome shotgun (WGS) entry which is preliminary data.</text>
</comment>
<dbReference type="InterPro" id="IPR008753">
    <property type="entry name" value="Peptidase_M13_N"/>
</dbReference>
<keyword evidence="2" id="KW-0732">Signal</keyword>
<organism evidence="4 5">
    <name type="scientific">Gnathostoma spinigerum</name>
    <dbReference type="NCBI Taxonomy" id="75299"/>
    <lineage>
        <taxon>Eukaryota</taxon>
        <taxon>Metazoa</taxon>
        <taxon>Ecdysozoa</taxon>
        <taxon>Nematoda</taxon>
        <taxon>Chromadorea</taxon>
        <taxon>Rhabditida</taxon>
        <taxon>Spirurina</taxon>
        <taxon>Gnathostomatomorpha</taxon>
        <taxon>Gnathostomatoidea</taxon>
        <taxon>Gnathostomatidae</taxon>
        <taxon>Gnathostoma</taxon>
    </lineage>
</organism>
<accession>A0ABD6ED12</accession>
<comment type="similarity">
    <text evidence="1">Belongs to the peptidase M13 family.</text>
</comment>
<dbReference type="InterPro" id="IPR042089">
    <property type="entry name" value="Peptidase_M13_dom_2"/>
</dbReference>
<dbReference type="Gene3D" id="1.10.1380.10">
    <property type="entry name" value="Neutral endopeptidase , domain2"/>
    <property type="match status" value="1"/>
</dbReference>